<evidence type="ECO:0000313" key="2">
    <source>
        <dbReference type="Proteomes" id="UP000423756"/>
    </source>
</evidence>
<proteinExistence type="predicted"/>
<gene>
    <name evidence="1" type="ORF">F7Q91_24390</name>
</gene>
<sequence>MSMYFGGQLDIAELFNFLSQEGRTVIYFVASAYALYFYHTKIGFRLSITYEVSGDAYTDSQITKLVVSNHKDKTVPIWSIYAVLENDVKVEVYKPAEPVVLKSGESISIAPEKYTSLSIGGDHFEPHFFTRNVDFYINVGNKFVKCKDRKFKDSFLEKIPQAHKTRMLFDGHLYNENVNYILVYFLDGKKHTAYIDRRGFIGHEWGLAPNNFGQATVTPELIENMLEHYGYTSIFSNYVCFKRNGHDFDVAFKKRT</sequence>
<accession>A0A7V7NPP0</accession>
<evidence type="ECO:0000313" key="1">
    <source>
        <dbReference type="EMBL" id="KAB0465154.1"/>
    </source>
</evidence>
<dbReference type="Proteomes" id="UP000423756">
    <property type="component" value="Unassembled WGS sequence"/>
</dbReference>
<protein>
    <submittedName>
        <fullName evidence="1">Uncharacterized protein</fullName>
    </submittedName>
</protein>
<name>A0A7V7NPP0_9VIBR</name>
<dbReference type="AlphaFoldDB" id="A0A7V7NPP0"/>
<reference evidence="1 2" key="1">
    <citation type="submission" date="2019-09" db="EMBL/GenBank/DDBJ databases">
        <title>Draft genome sequences of 48 bacterial type strains from the CCUG.</title>
        <authorList>
            <person name="Tunovic T."/>
            <person name="Pineiro-Iglesias B."/>
            <person name="Unosson C."/>
            <person name="Inganas E."/>
            <person name="Ohlen M."/>
            <person name="Cardew S."/>
            <person name="Jensie-Markopoulos S."/>
            <person name="Salva-Serra F."/>
            <person name="Jaen-Luchoro D."/>
            <person name="Karlsson R."/>
            <person name="Svensson-Stadler L."/>
            <person name="Chun J."/>
            <person name="Moore E."/>
        </authorList>
    </citation>
    <scope>NUCLEOTIDE SEQUENCE [LARGE SCALE GENOMIC DNA]</scope>
    <source>
        <strain evidence="1 2">CCUG 48643</strain>
    </source>
</reference>
<organism evidence="1 2">
    <name type="scientific">Vibrio chagasii</name>
    <dbReference type="NCBI Taxonomy" id="170679"/>
    <lineage>
        <taxon>Bacteria</taxon>
        <taxon>Pseudomonadati</taxon>
        <taxon>Pseudomonadota</taxon>
        <taxon>Gammaproteobacteria</taxon>
        <taxon>Vibrionales</taxon>
        <taxon>Vibrionaceae</taxon>
        <taxon>Vibrio</taxon>
    </lineage>
</organism>
<dbReference type="EMBL" id="VZPX01000094">
    <property type="protein sequence ID" value="KAB0465154.1"/>
    <property type="molecule type" value="Genomic_DNA"/>
</dbReference>
<dbReference type="GeneID" id="77343420"/>
<dbReference type="RefSeq" id="WP_137409148.1">
    <property type="nucleotide sequence ID" value="NZ_AP025466.1"/>
</dbReference>
<comment type="caution">
    <text evidence="1">The sequence shown here is derived from an EMBL/GenBank/DDBJ whole genome shotgun (WGS) entry which is preliminary data.</text>
</comment>